<protein>
    <submittedName>
        <fullName evidence="1">Uncharacterized protein</fullName>
    </submittedName>
</protein>
<accession>A0A2U8I6S9</accession>
<evidence type="ECO:0000313" key="2">
    <source>
        <dbReference type="Proteomes" id="UP000261875"/>
    </source>
</evidence>
<dbReference type="EMBL" id="CP021659">
    <property type="protein sequence ID" value="AWK14881.1"/>
    <property type="molecule type" value="Genomic_DNA"/>
</dbReference>
<dbReference type="AlphaFoldDB" id="A0A2U8I6S9"/>
<dbReference type="Proteomes" id="UP000261875">
    <property type="component" value="Chromosome"/>
</dbReference>
<gene>
    <name evidence="1" type="ORF">CCS41_10990</name>
</gene>
<keyword evidence="2" id="KW-1185">Reference proteome</keyword>
<name>A0A2U8I6S9_9GAMM</name>
<proteinExistence type="predicted"/>
<evidence type="ECO:0000313" key="1">
    <source>
        <dbReference type="EMBL" id="AWK14881.1"/>
    </source>
</evidence>
<dbReference type="KEGG" id="fsm:CCS41_10990"/>
<sequence>MGLQHKDNFSIKTELPCQCEYCKITTNFLCAETKKTKIWPIRAEILDHIMNIFQDSDLPIDLSVEKKGSPHRLIMTKNSRLHQDAEKKFDPLNHYYQKFYK</sequence>
<organism evidence="1 2">
    <name type="scientific">Candidatus Fukatsuia symbiotica</name>
    <dbReference type="NCBI Taxonomy" id="1878942"/>
    <lineage>
        <taxon>Bacteria</taxon>
        <taxon>Pseudomonadati</taxon>
        <taxon>Pseudomonadota</taxon>
        <taxon>Gammaproteobacteria</taxon>
        <taxon>Enterobacterales</taxon>
        <taxon>Yersiniaceae</taxon>
        <taxon>Candidatus Fukatsuia</taxon>
    </lineage>
</organism>
<reference evidence="1 2" key="1">
    <citation type="submission" date="2017-05" db="EMBL/GenBank/DDBJ databases">
        <title>Genome sequence of Candidatus Fukatsuia symbiotica and Candidatus Hamiltonella defensa from Acyrthosiphon pisum strain 5D.</title>
        <authorList>
            <person name="Patel V.A."/>
            <person name="Chevignon G."/>
            <person name="Russell J.A."/>
            <person name="Oliver K.M."/>
        </authorList>
    </citation>
    <scope>NUCLEOTIDE SEQUENCE [LARGE SCALE GENOMIC DNA]</scope>
    <source>
        <strain evidence="1 2">5D</strain>
    </source>
</reference>